<comment type="caution">
    <text evidence="3">The sequence shown here is derived from an EMBL/GenBank/DDBJ whole genome shotgun (WGS) entry which is preliminary data.</text>
</comment>
<dbReference type="Proteomes" id="UP001597178">
    <property type="component" value="Unassembled WGS sequence"/>
</dbReference>
<evidence type="ECO:0000313" key="3">
    <source>
        <dbReference type="EMBL" id="MFD1361319.1"/>
    </source>
</evidence>
<dbReference type="PANTHER" id="PTHR46558">
    <property type="entry name" value="TRACRIPTIONAL REGULATORY PROTEIN-RELATED-RELATED"/>
    <property type="match status" value="1"/>
</dbReference>
<protein>
    <submittedName>
        <fullName evidence="3">Helix-turn-helix domain-containing protein</fullName>
    </submittedName>
</protein>
<evidence type="ECO:0000256" key="1">
    <source>
        <dbReference type="ARBA" id="ARBA00023125"/>
    </source>
</evidence>
<sequence>MHKFSERLKDLRIDNGYRQDEIAKQLNVTTSGYGYYEQGRNEPSLETVKNIANTFKVSTDYLLGLIDTPNPPIYYSITEDLSLNESEILTLKKMKKLNLLSEISQQPNENAERLYRYWKFIKSEHNDN</sequence>
<dbReference type="InterPro" id="IPR001387">
    <property type="entry name" value="Cro/C1-type_HTH"/>
</dbReference>
<gene>
    <name evidence="3" type="ORF">ACFQ4A_06505</name>
</gene>
<evidence type="ECO:0000259" key="2">
    <source>
        <dbReference type="PROSITE" id="PS50943"/>
    </source>
</evidence>
<dbReference type="RefSeq" id="WP_382398785.1">
    <property type="nucleotide sequence ID" value="NZ_JBHTNH010000009.1"/>
</dbReference>
<dbReference type="PROSITE" id="PS50943">
    <property type="entry name" value="HTH_CROC1"/>
    <property type="match status" value="1"/>
</dbReference>
<name>A0ABW3ZST2_9BACI</name>
<dbReference type="Pfam" id="PF01381">
    <property type="entry name" value="HTH_3"/>
    <property type="match status" value="1"/>
</dbReference>
<dbReference type="Gene3D" id="1.10.260.40">
    <property type="entry name" value="lambda repressor-like DNA-binding domains"/>
    <property type="match status" value="1"/>
</dbReference>
<dbReference type="PANTHER" id="PTHR46558:SF11">
    <property type="entry name" value="HTH-TYPE TRANSCRIPTIONAL REGULATOR XRE"/>
    <property type="match status" value="1"/>
</dbReference>
<proteinExistence type="predicted"/>
<dbReference type="SMART" id="SM00530">
    <property type="entry name" value="HTH_XRE"/>
    <property type="match status" value="1"/>
</dbReference>
<dbReference type="EMBL" id="JBHTNH010000009">
    <property type="protein sequence ID" value="MFD1361319.1"/>
    <property type="molecule type" value="Genomic_DNA"/>
</dbReference>
<dbReference type="SUPFAM" id="SSF47413">
    <property type="entry name" value="lambda repressor-like DNA-binding domains"/>
    <property type="match status" value="1"/>
</dbReference>
<evidence type="ECO:0000313" key="4">
    <source>
        <dbReference type="Proteomes" id="UP001597178"/>
    </source>
</evidence>
<keyword evidence="1" id="KW-0238">DNA-binding</keyword>
<dbReference type="InterPro" id="IPR010982">
    <property type="entry name" value="Lambda_DNA-bd_dom_sf"/>
</dbReference>
<reference evidence="4" key="1">
    <citation type="journal article" date="2019" name="Int. J. Syst. Evol. Microbiol.">
        <title>The Global Catalogue of Microorganisms (GCM) 10K type strain sequencing project: providing services to taxonomists for standard genome sequencing and annotation.</title>
        <authorList>
            <consortium name="The Broad Institute Genomics Platform"/>
            <consortium name="The Broad Institute Genome Sequencing Center for Infectious Disease"/>
            <person name="Wu L."/>
            <person name="Ma J."/>
        </authorList>
    </citation>
    <scope>NUCLEOTIDE SEQUENCE [LARGE SCALE GENOMIC DNA]</scope>
    <source>
        <strain evidence="4">CCUG 54822</strain>
    </source>
</reference>
<organism evidence="3 4">
    <name type="scientific">Lentibacillus salinarum</name>
    <dbReference type="NCBI Taxonomy" id="446820"/>
    <lineage>
        <taxon>Bacteria</taxon>
        <taxon>Bacillati</taxon>
        <taxon>Bacillota</taxon>
        <taxon>Bacilli</taxon>
        <taxon>Bacillales</taxon>
        <taxon>Bacillaceae</taxon>
        <taxon>Lentibacillus</taxon>
    </lineage>
</organism>
<accession>A0ABW3ZST2</accession>
<keyword evidence="4" id="KW-1185">Reference proteome</keyword>
<feature type="domain" description="HTH cro/C1-type" evidence="2">
    <location>
        <begin position="8"/>
        <end position="62"/>
    </location>
</feature>
<dbReference type="CDD" id="cd00093">
    <property type="entry name" value="HTH_XRE"/>
    <property type="match status" value="1"/>
</dbReference>